<organism evidence="1 2">
    <name type="scientific">Vibrio phage ICP2_2011_A</name>
    <dbReference type="NCBI Taxonomy" id="1529057"/>
    <lineage>
        <taxon>Viruses</taxon>
        <taxon>Duplodnaviria</taxon>
        <taxon>Heunggongvirae</taxon>
        <taxon>Uroviricota</taxon>
        <taxon>Caudoviricetes</taxon>
        <taxon>Zobellviridae</taxon>
        <taxon>Icepovirus</taxon>
        <taxon>Icepovirus bengalense</taxon>
    </lineage>
</organism>
<reference evidence="2" key="1">
    <citation type="journal article" date="2014" name="Elife">
        <title>Evolutionary consequences of intra-patient phage predation on microbial populations.</title>
        <authorList>
            <person name="Seed K.D."/>
            <person name="Yen M."/>
            <person name="Shapiro B.J."/>
            <person name="Hilaire I.J."/>
            <person name="Charles R.C."/>
            <person name="Teng J.E."/>
            <person name="Ivers L.C."/>
            <person name="Boncy J."/>
            <person name="Harris J.B."/>
            <person name="Camilli A."/>
        </authorList>
    </citation>
    <scope>NUCLEOTIDE SEQUENCE [LARGE SCALE GENOMIC DNA]</scope>
</reference>
<accession>A0A076GB57</accession>
<dbReference type="Proteomes" id="UP000028661">
    <property type="component" value="Segment"/>
</dbReference>
<protein>
    <submittedName>
        <fullName evidence="1">Uncharacterized protein</fullName>
    </submittedName>
</protein>
<evidence type="ECO:0000313" key="2">
    <source>
        <dbReference type="Proteomes" id="UP000028661"/>
    </source>
</evidence>
<sequence>MAVTKEFKVEITDNEGTLYEIKFEGGGQVPEFLKGQYTSRAFAWQRIKQYLATEKRGAKANGKTTG</sequence>
<name>A0A076GB57_9CAUD</name>
<evidence type="ECO:0000313" key="1">
    <source>
        <dbReference type="EMBL" id="AII27054.1"/>
    </source>
</evidence>
<proteinExistence type="predicted"/>
<gene>
    <name evidence="1" type="ORF">ICP22011A_0010</name>
</gene>
<dbReference type="EMBL" id="KM224878">
    <property type="protein sequence ID" value="AII27054.1"/>
    <property type="molecule type" value="Genomic_DNA"/>
</dbReference>